<evidence type="ECO:0000256" key="2">
    <source>
        <dbReference type="ARBA" id="ARBA00022729"/>
    </source>
</evidence>
<reference evidence="4" key="1">
    <citation type="submission" date="2019-03" db="EMBL/GenBank/DDBJ databases">
        <title>Lake Tanganyika Metagenome-Assembled Genomes (MAGs).</title>
        <authorList>
            <person name="Tran P."/>
        </authorList>
    </citation>
    <scope>NUCLEOTIDE SEQUENCE</scope>
    <source>
        <strain evidence="4">K_DeepCast_65m_m2_066</strain>
    </source>
</reference>
<dbReference type="PROSITE" id="PS51318">
    <property type="entry name" value="TAT"/>
    <property type="match status" value="1"/>
</dbReference>
<accession>A0A937W4I5</accession>
<dbReference type="CDD" id="cd00995">
    <property type="entry name" value="PBP2_NikA_DppA_OppA_like"/>
    <property type="match status" value="1"/>
</dbReference>
<dbReference type="PANTHER" id="PTHR30290:SF38">
    <property type="entry name" value="D,D-DIPEPTIDE-BINDING PERIPLASMIC PROTEIN DDPA-RELATED"/>
    <property type="match status" value="1"/>
</dbReference>
<dbReference type="Proteomes" id="UP000712673">
    <property type="component" value="Unassembled WGS sequence"/>
</dbReference>
<dbReference type="InterPro" id="IPR000914">
    <property type="entry name" value="SBP_5_dom"/>
</dbReference>
<feature type="domain" description="Solute-binding protein family 5" evidence="3">
    <location>
        <begin position="96"/>
        <end position="450"/>
    </location>
</feature>
<evidence type="ECO:0000259" key="3">
    <source>
        <dbReference type="Pfam" id="PF00496"/>
    </source>
</evidence>
<dbReference type="Gene3D" id="3.10.105.10">
    <property type="entry name" value="Dipeptide-binding Protein, Domain 3"/>
    <property type="match status" value="1"/>
</dbReference>
<dbReference type="GO" id="GO:1904680">
    <property type="term" value="F:peptide transmembrane transporter activity"/>
    <property type="evidence" value="ECO:0007669"/>
    <property type="project" value="TreeGrafter"/>
</dbReference>
<dbReference type="GO" id="GO:0015833">
    <property type="term" value="P:peptide transport"/>
    <property type="evidence" value="ECO:0007669"/>
    <property type="project" value="TreeGrafter"/>
</dbReference>
<dbReference type="InterPro" id="IPR006311">
    <property type="entry name" value="TAT_signal"/>
</dbReference>
<name>A0A937W4I5_UNCTE</name>
<evidence type="ECO:0000313" key="5">
    <source>
        <dbReference type="Proteomes" id="UP000712673"/>
    </source>
</evidence>
<dbReference type="InterPro" id="IPR039424">
    <property type="entry name" value="SBP_5"/>
</dbReference>
<dbReference type="SUPFAM" id="SSF53850">
    <property type="entry name" value="Periplasmic binding protein-like II"/>
    <property type="match status" value="1"/>
</dbReference>
<dbReference type="AlphaFoldDB" id="A0A937W4I5"/>
<dbReference type="PANTHER" id="PTHR30290">
    <property type="entry name" value="PERIPLASMIC BINDING COMPONENT OF ABC TRANSPORTER"/>
    <property type="match status" value="1"/>
</dbReference>
<organism evidence="4 5">
    <name type="scientific">Tectimicrobiota bacterium</name>
    <dbReference type="NCBI Taxonomy" id="2528274"/>
    <lineage>
        <taxon>Bacteria</taxon>
        <taxon>Pseudomonadati</taxon>
        <taxon>Nitrospinota/Tectimicrobiota group</taxon>
        <taxon>Candidatus Tectimicrobiota</taxon>
    </lineage>
</organism>
<comment type="similarity">
    <text evidence="1">Belongs to the bacterial solute-binding protein 5 family.</text>
</comment>
<evidence type="ECO:0000256" key="1">
    <source>
        <dbReference type="ARBA" id="ARBA00005695"/>
    </source>
</evidence>
<evidence type="ECO:0000313" key="4">
    <source>
        <dbReference type="EMBL" id="MBM3226043.1"/>
    </source>
</evidence>
<keyword evidence="2" id="KW-0732">Signal</keyword>
<proteinExistence type="inferred from homology"/>
<protein>
    <submittedName>
        <fullName evidence="4">ABC transporter substrate-binding protein</fullName>
    </submittedName>
</protein>
<sequence>MAQDPVQRIPLVTRRRLLQGVTSGAAGLLAWHQSWPHLPHALAQKSAPSGQMTWAIHVNIAPTWFDPAETPGIITPYMFLYAMHDALVKPMPDKAMSPCLATQWSESADGLSYDFELRQGVKFHNGDPFTAEDVKFSFERYKGSGAQELKKKVKALEIIKPHQVRFQLHEPWPDFLTFYASPATGAGWIVPKNYTEKIGNEKFKEQPVGLGPYRFANYQPGVELVLEANTEYWRKTPQVQRLIMKSVPEATTRLAMLKKQEADVTYGLYGALGEEVRRDPTLKLEPVVLPGTQWVVFAEHYHNPKSPWADKRVRQAANHAINRQSINDAETLGYSVLSGSIIPRKFDYALSLEPYAYDPNKARQLLKEAGYANGFDAGECGVDNVYTGVIEAMVNDLTAVGIRAKVRPMERAAHQAGLREKTFKHLAFQGSGAFGNAATRLDAFATTKGAQSWIKDAEIDAWYEQQAVERDRQKRQTLLHKIQQKLYDEALVIPLWELGFLCASGPRAAVSGLSLIPLFAYSG</sequence>
<dbReference type="Gene3D" id="3.90.76.10">
    <property type="entry name" value="Dipeptide-binding Protein, Domain 1"/>
    <property type="match status" value="1"/>
</dbReference>
<feature type="non-terminal residue" evidence="4">
    <location>
        <position position="523"/>
    </location>
</feature>
<dbReference type="Pfam" id="PF00496">
    <property type="entry name" value="SBP_bac_5"/>
    <property type="match status" value="1"/>
</dbReference>
<dbReference type="Gene3D" id="3.40.190.10">
    <property type="entry name" value="Periplasmic binding protein-like II"/>
    <property type="match status" value="1"/>
</dbReference>
<dbReference type="EMBL" id="VGLS01000768">
    <property type="protein sequence ID" value="MBM3226043.1"/>
    <property type="molecule type" value="Genomic_DNA"/>
</dbReference>
<comment type="caution">
    <text evidence="4">The sequence shown here is derived from an EMBL/GenBank/DDBJ whole genome shotgun (WGS) entry which is preliminary data.</text>
</comment>
<gene>
    <name evidence="4" type="ORF">FJZ47_19925</name>
</gene>